<sequence length="75" mass="8248">MFDLDGRGTRETFIISRKAIYERTDAAGAGRDCTLLCLPESYAVVPVSLMNVLPTSRDLAPHGNTPYIEIHSPRA</sequence>
<evidence type="ECO:0000313" key="1">
    <source>
        <dbReference type="EMBL" id="CAA9995816.1"/>
    </source>
</evidence>
<dbReference type="EMBL" id="CADCXU010004083">
    <property type="protein sequence ID" value="CAA9995816.1"/>
    <property type="molecule type" value="Genomic_DNA"/>
</dbReference>
<reference evidence="1 2" key="1">
    <citation type="submission" date="2020-02" db="EMBL/GenBank/DDBJ databases">
        <authorList>
            <person name="Ferguson B K."/>
        </authorList>
    </citation>
    <scope>NUCLEOTIDE SEQUENCE [LARGE SCALE GENOMIC DNA]</scope>
</reference>
<name>A0A6H5G197_9HEMI</name>
<protein>
    <submittedName>
        <fullName evidence="1">Uncharacterized protein</fullName>
    </submittedName>
</protein>
<accession>A0A6H5G197</accession>
<proteinExistence type="predicted"/>
<keyword evidence="2" id="KW-1185">Reference proteome</keyword>
<evidence type="ECO:0000313" key="2">
    <source>
        <dbReference type="Proteomes" id="UP000479000"/>
    </source>
</evidence>
<dbReference type="Proteomes" id="UP000479000">
    <property type="component" value="Unassembled WGS sequence"/>
</dbReference>
<organism evidence="1 2">
    <name type="scientific">Nesidiocoris tenuis</name>
    <dbReference type="NCBI Taxonomy" id="355587"/>
    <lineage>
        <taxon>Eukaryota</taxon>
        <taxon>Metazoa</taxon>
        <taxon>Ecdysozoa</taxon>
        <taxon>Arthropoda</taxon>
        <taxon>Hexapoda</taxon>
        <taxon>Insecta</taxon>
        <taxon>Pterygota</taxon>
        <taxon>Neoptera</taxon>
        <taxon>Paraneoptera</taxon>
        <taxon>Hemiptera</taxon>
        <taxon>Heteroptera</taxon>
        <taxon>Panheteroptera</taxon>
        <taxon>Cimicomorpha</taxon>
        <taxon>Miridae</taxon>
        <taxon>Dicyphina</taxon>
        <taxon>Nesidiocoris</taxon>
    </lineage>
</organism>
<gene>
    <name evidence="1" type="ORF">NTEN_LOCUS2550</name>
</gene>
<dbReference type="AlphaFoldDB" id="A0A6H5G197"/>
<feature type="non-terminal residue" evidence="1">
    <location>
        <position position="75"/>
    </location>
</feature>